<feature type="transmembrane region" description="Helical" evidence="1">
    <location>
        <begin position="51"/>
        <end position="71"/>
    </location>
</feature>
<evidence type="ECO:0008006" key="3">
    <source>
        <dbReference type="Google" id="ProtNLM"/>
    </source>
</evidence>
<proteinExistence type="predicted"/>
<organism evidence="2">
    <name type="scientific">bioreactor metagenome</name>
    <dbReference type="NCBI Taxonomy" id="1076179"/>
    <lineage>
        <taxon>unclassified sequences</taxon>
        <taxon>metagenomes</taxon>
        <taxon>ecological metagenomes</taxon>
    </lineage>
</organism>
<sequence>MSRHKTGLGRSAEPAQQMQGKDQGMIILSYLLTGIGLYGGLGWLADNLLHTSFLMVVGFIVGMIISFYIIIKRYGRDA</sequence>
<feature type="transmembrane region" description="Helical" evidence="1">
    <location>
        <begin position="25"/>
        <end position="45"/>
    </location>
</feature>
<evidence type="ECO:0000256" key="1">
    <source>
        <dbReference type="SAM" id="Phobius"/>
    </source>
</evidence>
<reference evidence="2" key="1">
    <citation type="submission" date="2019-08" db="EMBL/GenBank/DDBJ databases">
        <authorList>
            <person name="Kucharzyk K."/>
            <person name="Murdoch R.W."/>
            <person name="Higgins S."/>
            <person name="Loffler F."/>
        </authorList>
    </citation>
    <scope>NUCLEOTIDE SEQUENCE</scope>
</reference>
<accession>A0A645F3K8</accession>
<keyword evidence="1" id="KW-1133">Transmembrane helix</keyword>
<comment type="caution">
    <text evidence="2">The sequence shown here is derived from an EMBL/GenBank/DDBJ whole genome shotgun (WGS) entry which is preliminary data.</text>
</comment>
<evidence type="ECO:0000313" key="2">
    <source>
        <dbReference type="EMBL" id="MPN08841.1"/>
    </source>
</evidence>
<dbReference type="AlphaFoldDB" id="A0A645F3K8"/>
<keyword evidence="1" id="KW-0472">Membrane</keyword>
<protein>
    <recommendedName>
        <fullName evidence="3">ATP synthase protein I</fullName>
    </recommendedName>
</protein>
<name>A0A645F3K8_9ZZZZ</name>
<dbReference type="EMBL" id="VSSQ01054932">
    <property type="protein sequence ID" value="MPN08841.1"/>
    <property type="molecule type" value="Genomic_DNA"/>
</dbReference>
<keyword evidence="1" id="KW-0812">Transmembrane</keyword>
<gene>
    <name evidence="2" type="ORF">SDC9_156127</name>
</gene>